<evidence type="ECO:0000313" key="1">
    <source>
        <dbReference type="EMBL" id="BDE94927.1"/>
    </source>
</evidence>
<organism evidence="1 2">
    <name type="scientific">Raoultibacter timonensis</name>
    <dbReference type="NCBI Taxonomy" id="1907662"/>
    <lineage>
        <taxon>Bacteria</taxon>
        <taxon>Bacillati</taxon>
        <taxon>Actinomycetota</taxon>
        <taxon>Coriobacteriia</taxon>
        <taxon>Eggerthellales</taxon>
        <taxon>Eggerthellaceae</taxon>
        <taxon>Raoultibacter</taxon>
    </lineage>
</organism>
<protein>
    <submittedName>
        <fullName evidence="1">Uncharacterized protein</fullName>
    </submittedName>
</protein>
<evidence type="ECO:0000313" key="2">
    <source>
        <dbReference type="Proteomes" id="UP001320544"/>
    </source>
</evidence>
<dbReference type="Proteomes" id="UP001320544">
    <property type="component" value="Chromosome"/>
</dbReference>
<name>A0ABM7WFH8_9ACTN</name>
<reference evidence="1 2" key="1">
    <citation type="submission" date="2022-01" db="EMBL/GenBank/DDBJ databases">
        <title>Novel bile acid biosynthetic pathways are enriched in the microbiome of centenarians.</title>
        <authorList>
            <person name="Sato Y."/>
            <person name="Atarashi K."/>
            <person name="Plichta R.D."/>
            <person name="Arai Y."/>
            <person name="Sasajima S."/>
            <person name="Kearney M.S."/>
            <person name="Suda W."/>
            <person name="Takeshita K."/>
            <person name="Sasaki T."/>
            <person name="Okamoto S."/>
            <person name="Skelly N.A."/>
            <person name="Okamura Y."/>
            <person name="Vlamakis H."/>
            <person name="Li Y."/>
            <person name="Tanoue T."/>
            <person name="Takei H."/>
            <person name="Nittono H."/>
            <person name="Narushima S."/>
            <person name="Irie J."/>
            <person name="Itoh H."/>
            <person name="Moriya K."/>
            <person name="Sugiura Y."/>
            <person name="Suematsu M."/>
            <person name="Moritoki N."/>
            <person name="Shibata S."/>
            <person name="Littman R.D."/>
            <person name="Fischbach A.M."/>
            <person name="Uwamino Y."/>
            <person name="Inoue T."/>
            <person name="Honda A."/>
            <person name="Hattori M."/>
            <person name="Murai T."/>
            <person name="Xavier J.R."/>
            <person name="Hirose N."/>
            <person name="Honda K."/>
        </authorList>
    </citation>
    <scope>NUCLEOTIDE SEQUENCE [LARGE SCALE GENOMIC DNA]</scope>
    <source>
        <strain evidence="1 2">CE91-St30</strain>
    </source>
</reference>
<accession>A0ABM7WFH8</accession>
<proteinExistence type="predicted"/>
<gene>
    <name evidence="1" type="ORF">CE91St30_02600</name>
</gene>
<dbReference type="EMBL" id="AP025564">
    <property type="protein sequence ID" value="BDE94927.1"/>
    <property type="molecule type" value="Genomic_DNA"/>
</dbReference>
<keyword evidence="2" id="KW-1185">Reference proteome</keyword>
<dbReference type="RefSeq" id="WP_244411450.1">
    <property type="nucleotide sequence ID" value="NZ_AP025564.1"/>
</dbReference>
<sequence>MLKIKLWKPCLDCPYVDIDVERGNVRHCGISVASALITCSHAAVCVRIDGAKPLIGGDAE</sequence>